<evidence type="ECO:0000313" key="21">
    <source>
        <dbReference type="Proteomes" id="UP000324194"/>
    </source>
</evidence>
<feature type="site" description="Important for catalytic activity" evidence="17">
    <location>
        <position position="263"/>
    </location>
</feature>
<organism evidence="20 21">
    <name type="scientific">Aquicella siphonis</name>
    <dbReference type="NCBI Taxonomy" id="254247"/>
    <lineage>
        <taxon>Bacteria</taxon>
        <taxon>Pseudomonadati</taxon>
        <taxon>Pseudomonadota</taxon>
        <taxon>Gammaproteobacteria</taxon>
        <taxon>Legionellales</taxon>
        <taxon>Coxiellaceae</taxon>
        <taxon>Aquicella</taxon>
    </lineage>
</organism>
<dbReference type="Gene3D" id="3.40.50.920">
    <property type="match status" value="1"/>
</dbReference>
<dbReference type="PANTHER" id="PTHR43522:SF2">
    <property type="entry name" value="TRANSKETOLASE 1-RELATED"/>
    <property type="match status" value="1"/>
</dbReference>
<feature type="binding site" evidence="14">
    <location>
        <position position="472"/>
    </location>
    <ligand>
        <name>substrate</name>
    </ligand>
</feature>
<evidence type="ECO:0000256" key="9">
    <source>
        <dbReference type="ARBA" id="ARBA00022842"/>
    </source>
</evidence>
<dbReference type="Pfam" id="PF02779">
    <property type="entry name" value="Transket_pyr"/>
    <property type="match status" value="1"/>
</dbReference>
<evidence type="ECO:0000256" key="3">
    <source>
        <dbReference type="ARBA" id="ARBA00007131"/>
    </source>
</evidence>
<dbReference type="RefSeq" id="WP_148340107.1">
    <property type="nucleotide sequence ID" value="NZ_LR699119.1"/>
</dbReference>
<feature type="binding site" evidence="14">
    <location>
        <position position="387"/>
    </location>
    <ligand>
        <name>substrate</name>
    </ligand>
</feature>
<evidence type="ECO:0000256" key="7">
    <source>
        <dbReference type="ARBA" id="ARBA00022723"/>
    </source>
</evidence>
<dbReference type="Gene3D" id="3.40.50.970">
    <property type="match status" value="2"/>
</dbReference>
<evidence type="ECO:0000256" key="11">
    <source>
        <dbReference type="ARBA" id="ARBA00049473"/>
    </source>
</evidence>
<feature type="site" description="Important for catalytic activity" evidence="17">
    <location>
        <position position="28"/>
    </location>
</feature>
<dbReference type="PROSITE" id="PS00801">
    <property type="entry name" value="TRANSKETOLASE_1"/>
    <property type="match status" value="1"/>
</dbReference>
<dbReference type="PROSITE" id="PS00802">
    <property type="entry name" value="TRANSKETOLASE_2"/>
    <property type="match status" value="1"/>
</dbReference>
<feature type="domain" description="Transketolase-like pyrimidine-binding" evidence="19">
    <location>
        <begin position="357"/>
        <end position="527"/>
    </location>
</feature>
<dbReference type="NCBIfam" id="TIGR00232">
    <property type="entry name" value="tktlase_bact"/>
    <property type="match status" value="1"/>
</dbReference>
<dbReference type="InterPro" id="IPR005478">
    <property type="entry name" value="Transketolase_bac-like"/>
</dbReference>
<dbReference type="AlphaFoldDB" id="A0A5E4PK02"/>
<dbReference type="InterPro" id="IPR005474">
    <property type="entry name" value="Transketolase_N"/>
</dbReference>
<comment type="cofactor">
    <cofactor evidence="2">
        <name>Co(2+)</name>
        <dbReference type="ChEBI" id="CHEBI:48828"/>
    </cofactor>
</comment>
<dbReference type="Pfam" id="PF00456">
    <property type="entry name" value="Transketolase_N"/>
    <property type="match status" value="1"/>
</dbReference>
<evidence type="ECO:0000256" key="5">
    <source>
        <dbReference type="ARBA" id="ARBA00013152"/>
    </source>
</evidence>
<evidence type="ECO:0000259" key="19">
    <source>
        <dbReference type="SMART" id="SM00861"/>
    </source>
</evidence>
<evidence type="ECO:0000256" key="1">
    <source>
        <dbReference type="ARBA" id="ARBA00001913"/>
    </source>
</evidence>
<evidence type="ECO:0000256" key="12">
    <source>
        <dbReference type="NCBIfam" id="TIGR00232"/>
    </source>
</evidence>
<dbReference type="GO" id="GO:0005829">
    <property type="term" value="C:cytosol"/>
    <property type="evidence" value="ECO:0007669"/>
    <property type="project" value="TreeGrafter"/>
</dbReference>
<gene>
    <name evidence="20" type="primary">tktA</name>
    <name evidence="20" type="ORF">AQUSIP_21450</name>
</gene>
<keyword evidence="7 16" id="KW-0479">Metal-binding</keyword>
<dbReference type="InterPro" id="IPR033247">
    <property type="entry name" value="Transketolase_fam"/>
</dbReference>
<evidence type="ECO:0000256" key="17">
    <source>
        <dbReference type="PIRSR" id="PIRSR605478-5"/>
    </source>
</evidence>
<keyword evidence="9 16" id="KW-0460">Magnesium</keyword>
<feature type="binding site" evidence="14">
    <location>
        <position position="522"/>
    </location>
    <ligand>
        <name>substrate</name>
    </ligand>
</feature>
<dbReference type="CDD" id="cd02012">
    <property type="entry name" value="TPP_TK"/>
    <property type="match status" value="1"/>
</dbReference>
<dbReference type="InterPro" id="IPR055152">
    <property type="entry name" value="Transketolase-like_C_2"/>
</dbReference>
<comment type="subunit">
    <text evidence="4 18">Homodimer.</text>
</comment>
<evidence type="ECO:0000256" key="2">
    <source>
        <dbReference type="ARBA" id="ARBA00001941"/>
    </source>
</evidence>
<feature type="binding site" evidence="15">
    <location>
        <position position="158"/>
    </location>
    <ligand>
        <name>thiamine diphosphate</name>
        <dbReference type="ChEBI" id="CHEBI:58937"/>
    </ligand>
</feature>
<dbReference type="GO" id="GO:0004802">
    <property type="term" value="F:transketolase activity"/>
    <property type="evidence" value="ECO:0007669"/>
    <property type="project" value="UniProtKB-UniRule"/>
</dbReference>
<dbReference type="GO" id="GO:0009052">
    <property type="term" value="P:pentose-phosphate shunt, non-oxidative branch"/>
    <property type="evidence" value="ECO:0007669"/>
    <property type="project" value="UniProtKB-ARBA"/>
</dbReference>
<feature type="binding site" evidence="15">
    <location>
        <position position="263"/>
    </location>
    <ligand>
        <name>thiamine diphosphate</name>
        <dbReference type="ChEBI" id="CHEBI:58937"/>
    </ligand>
</feature>
<dbReference type="OrthoDB" id="8732661at2"/>
<dbReference type="SUPFAM" id="SSF52922">
    <property type="entry name" value="TK C-terminal domain-like"/>
    <property type="match status" value="1"/>
</dbReference>
<feature type="binding site" evidence="16">
    <location>
        <position position="157"/>
    </location>
    <ligand>
        <name>Mg(2+)</name>
        <dbReference type="ChEBI" id="CHEBI:18420"/>
    </ligand>
</feature>
<evidence type="ECO:0000256" key="10">
    <source>
        <dbReference type="ARBA" id="ARBA00023052"/>
    </source>
</evidence>
<dbReference type="CDD" id="cd07033">
    <property type="entry name" value="TPP_PYR_DXS_TK_like"/>
    <property type="match status" value="1"/>
</dbReference>
<evidence type="ECO:0000256" key="8">
    <source>
        <dbReference type="ARBA" id="ARBA00022837"/>
    </source>
</evidence>
<keyword evidence="21" id="KW-1185">Reference proteome</keyword>
<dbReference type="InterPro" id="IPR029061">
    <property type="entry name" value="THDP-binding"/>
</dbReference>
<feature type="binding site" evidence="14">
    <location>
        <position position="476"/>
    </location>
    <ligand>
        <name>substrate</name>
    </ligand>
</feature>
<dbReference type="EC" id="2.2.1.1" evidence="5 12"/>
<dbReference type="Pfam" id="PF22613">
    <property type="entry name" value="Transketolase_C_1"/>
    <property type="match status" value="1"/>
</dbReference>
<dbReference type="Proteomes" id="UP000324194">
    <property type="component" value="Chromosome 1"/>
</dbReference>
<evidence type="ECO:0000256" key="15">
    <source>
        <dbReference type="PIRSR" id="PIRSR605478-3"/>
    </source>
</evidence>
<name>A0A5E4PK02_9COXI</name>
<comment type="cofactor">
    <cofactor evidence="15">
        <name>thiamine diphosphate</name>
        <dbReference type="ChEBI" id="CHEBI:58937"/>
    </cofactor>
    <text evidence="15">Binds 1 thiamine pyrophosphate per subunit. During the reaction, the substrate forms a covalent intermediate with the cofactor.</text>
</comment>
<keyword evidence="8 18" id="KW-0106">Calcium</keyword>
<comment type="cofactor">
    <cofactor evidence="18">
        <name>Mg(2+)</name>
        <dbReference type="ChEBI" id="CHEBI:18420"/>
    </cofactor>
    <cofactor evidence="18">
        <name>Ca(2+)</name>
        <dbReference type="ChEBI" id="CHEBI:29108"/>
    </cofactor>
    <cofactor evidence="18">
        <name>Mn(2+)</name>
        <dbReference type="ChEBI" id="CHEBI:29035"/>
    </cofactor>
    <cofactor evidence="18">
        <name>Co(2+)</name>
        <dbReference type="ChEBI" id="CHEBI:48828"/>
    </cofactor>
    <text evidence="18">Binds 1 Mg(2+) ion per subunit. Can also utilize other divalent metal cations, such as Ca(2+), Mn(2+) and Co(2+).</text>
</comment>
<sequence length="682" mass="75386">MPQPTRRDRADAIRFLSIDAVQKANSGHPGMPMGMADIAEVLWHDFLRHNPNNPEWVNRDRFVLSNGHGAMLLYSLLHLTGYDLSMDDIRQFRQLHSRTPGHPEYGDTPGVETTTGPLGQGLGNAVGMAIAERHMAAQFNRPDFPVVDHFTYCFVGDGCLMEGISHEVCSLAGTLGLGKLIVFYDDNGISIDGDVSGWFGDNTPLRFKAYGWHVIEAVNGHDSEALRDAILSAQAVSDKPTLICCKTTIGWGSPNLAGTAGTHGAALGEKEVAAVRTHLNWPHEPFVIPEEIYASWDMRKSGEVLEGEWVKLFGRYQDRYPDLAQEFLRRIRSSLPRDWKEQSDALLNALNEKKQTVATRKASQLCLDHFANLLPEMMGGSADLTESNCTNWQGMKLFTADTPEGSYIHYGVREFGMSAIMNGLALYKGILPFGGTFLTFSDYARNAIRLAAIMRQRVVFVYTHDSIGLGEDGPTHQPVEHIPSLRLMPNLSAWRPCDTVETAAAWRAAIEYQGPTCLLLSRQALPFQERTAEQLSLISRGGYILMDHAQDRHPDAILIATGSEVALAMEAARQLYDEEIYVRVISMPSTDVFLAQDEDYRSQVLPDTILARVAVEAAATGGWYRFVGPQGKIVGLDRFGASAPAKDVFRDCGITVDRVVAMTKEVIYSVANAAHRLKEKCA</sequence>
<feature type="binding site" evidence="15">
    <location>
        <begin position="116"/>
        <end position="118"/>
    </location>
    <ligand>
        <name>thiamine diphosphate</name>
        <dbReference type="ChEBI" id="CHEBI:58937"/>
    </ligand>
</feature>
<comment type="function">
    <text evidence="18">Catalyzes the transfer of a two-carbon ketol group from a ketose donor to an aldose acceptor, via a covalent intermediate with the cofactor thiamine pyrophosphate.</text>
</comment>
<keyword evidence="6 18" id="KW-0808">Transferase</keyword>
<feature type="active site" description="Proton donor" evidence="13">
    <location>
        <position position="414"/>
    </location>
</feature>
<evidence type="ECO:0000256" key="18">
    <source>
        <dbReference type="RuleBase" id="RU004996"/>
    </source>
</evidence>
<evidence type="ECO:0000256" key="13">
    <source>
        <dbReference type="PIRSR" id="PIRSR605478-1"/>
    </source>
</evidence>
<dbReference type="InterPro" id="IPR020826">
    <property type="entry name" value="Transketolase_BS"/>
</dbReference>
<dbReference type="InterPro" id="IPR049557">
    <property type="entry name" value="Transketolase_CS"/>
</dbReference>
<reference evidence="20 21" key="1">
    <citation type="submission" date="2019-08" db="EMBL/GenBank/DDBJ databases">
        <authorList>
            <person name="Guy L."/>
        </authorList>
    </citation>
    <scope>NUCLEOTIDE SEQUENCE [LARGE SCALE GENOMIC DNA]</scope>
    <source>
        <strain evidence="20 21">SGT-108</strain>
    </source>
</reference>
<evidence type="ECO:0000256" key="6">
    <source>
        <dbReference type="ARBA" id="ARBA00022679"/>
    </source>
</evidence>
<evidence type="ECO:0000256" key="14">
    <source>
        <dbReference type="PIRSR" id="PIRSR605478-2"/>
    </source>
</evidence>
<proteinExistence type="inferred from homology"/>
<feature type="binding site" evidence="16">
    <location>
        <position position="187"/>
    </location>
    <ligand>
        <name>Mg(2+)</name>
        <dbReference type="ChEBI" id="CHEBI:18420"/>
    </ligand>
</feature>
<comment type="similarity">
    <text evidence="3 18">Belongs to the transketolase family.</text>
</comment>
<feature type="binding site" evidence="15">
    <location>
        <position position="68"/>
    </location>
    <ligand>
        <name>thiamine diphosphate</name>
        <dbReference type="ChEBI" id="CHEBI:58937"/>
    </ligand>
</feature>
<dbReference type="GO" id="GO:0046872">
    <property type="term" value="F:metal ion binding"/>
    <property type="evidence" value="ECO:0007669"/>
    <property type="project" value="UniProtKB-KW"/>
</dbReference>
<dbReference type="KEGG" id="asip:AQUSIP_21450"/>
<dbReference type="FunFam" id="3.40.50.970:FF:000004">
    <property type="entry name" value="Transketolase"/>
    <property type="match status" value="1"/>
</dbReference>
<dbReference type="FunFam" id="3.40.50.970:FF:000003">
    <property type="entry name" value="Transketolase"/>
    <property type="match status" value="1"/>
</dbReference>
<feature type="binding site" evidence="15">
    <location>
        <position position="187"/>
    </location>
    <ligand>
        <name>thiamine diphosphate</name>
        <dbReference type="ChEBI" id="CHEBI:58937"/>
    </ligand>
</feature>
<dbReference type="InterPro" id="IPR009014">
    <property type="entry name" value="Transketo_C/PFOR_II"/>
</dbReference>
<comment type="cofactor">
    <cofactor evidence="1">
        <name>Ca(2+)</name>
        <dbReference type="ChEBI" id="CHEBI:29108"/>
    </cofactor>
</comment>
<dbReference type="EMBL" id="LR699119">
    <property type="protein sequence ID" value="VVC76818.1"/>
    <property type="molecule type" value="Genomic_DNA"/>
</dbReference>
<feature type="binding site" evidence="14">
    <location>
        <position position="28"/>
    </location>
    <ligand>
        <name>substrate</name>
    </ligand>
</feature>
<dbReference type="FunFam" id="3.40.50.920:FF:000003">
    <property type="entry name" value="Transketolase"/>
    <property type="match status" value="1"/>
</dbReference>
<dbReference type="SMART" id="SM00861">
    <property type="entry name" value="Transket_pyr"/>
    <property type="match status" value="1"/>
</dbReference>
<feature type="binding site" evidence="14">
    <location>
        <position position="263"/>
    </location>
    <ligand>
        <name>substrate</name>
    </ligand>
</feature>
<dbReference type="InterPro" id="IPR005475">
    <property type="entry name" value="Transketolase-like_Pyr-bd"/>
</dbReference>
<evidence type="ECO:0000256" key="4">
    <source>
        <dbReference type="ARBA" id="ARBA00011738"/>
    </source>
</evidence>
<feature type="binding site" evidence="14">
    <location>
        <position position="360"/>
    </location>
    <ligand>
        <name>substrate</name>
    </ligand>
</feature>
<accession>A0A5E4PK02</accession>
<feature type="binding site" evidence="15">
    <location>
        <position position="440"/>
    </location>
    <ligand>
        <name>thiamine diphosphate</name>
        <dbReference type="ChEBI" id="CHEBI:58937"/>
    </ligand>
</feature>
<evidence type="ECO:0000256" key="16">
    <source>
        <dbReference type="PIRSR" id="PIRSR605478-4"/>
    </source>
</evidence>
<feature type="binding site" evidence="16">
    <location>
        <position position="189"/>
    </location>
    <ligand>
        <name>Mg(2+)</name>
        <dbReference type="ChEBI" id="CHEBI:18420"/>
    </ligand>
</feature>
<feature type="binding site" evidence="14">
    <location>
        <position position="464"/>
    </location>
    <ligand>
        <name>substrate</name>
    </ligand>
</feature>
<comment type="cofactor">
    <cofactor evidence="16">
        <name>Mg(2+)</name>
        <dbReference type="ChEBI" id="CHEBI:18420"/>
    </cofactor>
    <text evidence="16">Binds 1 Mg(2+) ion per subunit. Can also utilize other divalent metal cations, such as Ca(2+), Mn(2+) and Co(2+).</text>
</comment>
<evidence type="ECO:0000313" key="20">
    <source>
        <dbReference type="EMBL" id="VVC76818.1"/>
    </source>
</evidence>
<protein>
    <recommendedName>
        <fullName evidence="5 12">Transketolase</fullName>
        <ecNumber evidence="5 12">2.2.1.1</ecNumber>
    </recommendedName>
</protein>
<dbReference type="PANTHER" id="PTHR43522">
    <property type="entry name" value="TRANSKETOLASE"/>
    <property type="match status" value="1"/>
</dbReference>
<dbReference type="SUPFAM" id="SSF52518">
    <property type="entry name" value="Thiamin diphosphate-binding fold (THDP-binding)"/>
    <property type="match status" value="2"/>
</dbReference>
<comment type="catalytic activity">
    <reaction evidence="11 18">
        <text>D-sedoheptulose 7-phosphate + D-glyceraldehyde 3-phosphate = aldehydo-D-ribose 5-phosphate + D-xylulose 5-phosphate</text>
        <dbReference type="Rhea" id="RHEA:10508"/>
        <dbReference type="ChEBI" id="CHEBI:57483"/>
        <dbReference type="ChEBI" id="CHEBI:57737"/>
        <dbReference type="ChEBI" id="CHEBI:58273"/>
        <dbReference type="ChEBI" id="CHEBI:59776"/>
        <dbReference type="EC" id="2.2.1.1"/>
    </reaction>
</comment>
<keyword evidence="10 15" id="KW-0786">Thiamine pyrophosphate</keyword>